<dbReference type="Proteomes" id="UP000265515">
    <property type="component" value="Unassembled WGS sequence"/>
</dbReference>
<dbReference type="InterPro" id="IPR001005">
    <property type="entry name" value="SANT/Myb"/>
</dbReference>
<accession>A0A388JR77</accession>
<gene>
    <name evidence="3" type="ORF">CBR_g3456</name>
</gene>
<proteinExistence type="predicted"/>
<evidence type="ECO:0000256" key="1">
    <source>
        <dbReference type="SAM" id="MobiDB-lite"/>
    </source>
</evidence>
<dbReference type="PROSITE" id="PS50090">
    <property type="entry name" value="MYB_LIKE"/>
    <property type="match status" value="1"/>
</dbReference>
<dbReference type="OrthoDB" id="8933168at2759"/>
<keyword evidence="4" id="KW-1185">Reference proteome</keyword>
<dbReference type="Gene3D" id="1.10.10.60">
    <property type="entry name" value="Homeodomain-like"/>
    <property type="match status" value="1"/>
</dbReference>
<feature type="domain" description="Myb-like" evidence="2">
    <location>
        <begin position="73"/>
        <end position="144"/>
    </location>
</feature>
<feature type="compositionally biased region" description="Acidic residues" evidence="1">
    <location>
        <begin position="18"/>
        <end position="36"/>
    </location>
</feature>
<evidence type="ECO:0000313" key="4">
    <source>
        <dbReference type="Proteomes" id="UP000265515"/>
    </source>
</evidence>
<evidence type="ECO:0000313" key="3">
    <source>
        <dbReference type="EMBL" id="GBG60212.1"/>
    </source>
</evidence>
<comment type="caution">
    <text evidence="3">The sequence shown here is derived from an EMBL/GenBank/DDBJ whole genome shotgun (WGS) entry which is preliminary data.</text>
</comment>
<dbReference type="Gramene" id="GBG60212">
    <property type="protein sequence ID" value="GBG60212"/>
    <property type="gene ID" value="CBR_g3456"/>
</dbReference>
<feature type="region of interest" description="Disordered" evidence="1">
    <location>
        <begin position="1"/>
        <end position="75"/>
    </location>
</feature>
<protein>
    <recommendedName>
        <fullName evidence="2">Myb-like domain-containing protein</fullName>
    </recommendedName>
</protein>
<dbReference type="EMBL" id="BFEA01000009">
    <property type="protein sequence ID" value="GBG60212.1"/>
    <property type="molecule type" value="Genomic_DNA"/>
</dbReference>
<dbReference type="Pfam" id="PF13837">
    <property type="entry name" value="Myb_DNA-bind_4"/>
    <property type="match status" value="1"/>
</dbReference>
<organism evidence="3 4">
    <name type="scientific">Chara braunii</name>
    <name type="common">Braun's stonewort</name>
    <dbReference type="NCBI Taxonomy" id="69332"/>
    <lineage>
        <taxon>Eukaryota</taxon>
        <taxon>Viridiplantae</taxon>
        <taxon>Streptophyta</taxon>
        <taxon>Charophyceae</taxon>
        <taxon>Charales</taxon>
        <taxon>Characeae</taxon>
        <taxon>Chara</taxon>
    </lineage>
</organism>
<reference evidence="3 4" key="1">
    <citation type="journal article" date="2018" name="Cell">
        <title>The Chara Genome: Secondary Complexity and Implications for Plant Terrestrialization.</title>
        <authorList>
            <person name="Nishiyama T."/>
            <person name="Sakayama H."/>
            <person name="Vries J.D."/>
            <person name="Buschmann H."/>
            <person name="Saint-Marcoux D."/>
            <person name="Ullrich K.K."/>
            <person name="Haas F.B."/>
            <person name="Vanderstraeten L."/>
            <person name="Becker D."/>
            <person name="Lang D."/>
            <person name="Vosolsobe S."/>
            <person name="Rombauts S."/>
            <person name="Wilhelmsson P.K.I."/>
            <person name="Janitza P."/>
            <person name="Kern R."/>
            <person name="Heyl A."/>
            <person name="Rumpler F."/>
            <person name="Villalobos L.I.A.C."/>
            <person name="Clay J.M."/>
            <person name="Skokan R."/>
            <person name="Toyoda A."/>
            <person name="Suzuki Y."/>
            <person name="Kagoshima H."/>
            <person name="Schijlen E."/>
            <person name="Tajeshwar N."/>
            <person name="Catarino B."/>
            <person name="Hetherington A.J."/>
            <person name="Saltykova A."/>
            <person name="Bonnot C."/>
            <person name="Breuninger H."/>
            <person name="Symeonidi A."/>
            <person name="Radhakrishnan G.V."/>
            <person name="Van Nieuwerburgh F."/>
            <person name="Deforce D."/>
            <person name="Chang C."/>
            <person name="Karol K.G."/>
            <person name="Hedrich R."/>
            <person name="Ulvskov P."/>
            <person name="Glockner G."/>
            <person name="Delwiche C.F."/>
            <person name="Petrasek J."/>
            <person name="Van de Peer Y."/>
            <person name="Friml J."/>
            <person name="Beilby M."/>
            <person name="Dolan L."/>
            <person name="Kohara Y."/>
            <person name="Sugano S."/>
            <person name="Fujiyama A."/>
            <person name="Delaux P.-M."/>
            <person name="Quint M."/>
            <person name="TheiBen G."/>
            <person name="Hagemann M."/>
            <person name="Harholt J."/>
            <person name="Dunand C."/>
            <person name="Zachgo S."/>
            <person name="Langdale J."/>
            <person name="Maumus F."/>
            <person name="Straeten D.V.D."/>
            <person name="Gould S.B."/>
            <person name="Rensing S.A."/>
        </authorList>
    </citation>
    <scope>NUCLEOTIDE SEQUENCE [LARGE SCALE GENOMIC DNA]</scope>
    <source>
        <strain evidence="3 4">S276</strain>
    </source>
</reference>
<dbReference type="InterPro" id="IPR044822">
    <property type="entry name" value="Myb_DNA-bind_4"/>
</dbReference>
<dbReference type="AlphaFoldDB" id="A0A388JR77"/>
<feature type="compositionally biased region" description="Basic residues" evidence="1">
    <location>
        <begin position="42"/>
        <end position="57"/>
    </location>
</feature>
<name>A0A388JR77_CHABU</name>
<evidence type="ECO:0000259" key="2">
    <source>
        <dbReference type="PROSITE" id="PS50090"/>
    </source>
</evidence>
<sequence>MRTHNDGAGGVGDAVYRDDDDDGDMKDIEAGDDDGDVDIRVLGKRAGRAKGRGRGGGRGRSGGRGGRGGASKDDDKSATYWIIEEQMFLIRCKREQDMYMATLDHNYGRMRTREWKWKEIAKRLAALRTVKDADDCFRKWGNLFKNYKKIVGFQGKSGENDLFRPPNEERK</sequence>
<feature type="compositionally biased region" description="Gly residues" evidence="1">
    <location>
        <begin position="58"/>
        <end position="69"/>
    </location>
</feature>